<reference evidence="1" key="1">
    <citation type="journal article" date="2014" name="Int. J. Syst. Evol. Microbiol.">
        <title>Complete genome of a new Firmicutes species belonging to the dominant human colonic microbiota ('Ruminococcus bicirculans') reveals two chromosomes and a selective capacity to utilize plant glucans.</title>
        <authorList>
            <consortium name="NISC Comparative Sequencing Program"/>
            <person name="Wegmann U."/>
            <person name="Louis P."/>
            <person name="Goesmann A."/>
            <person name="Henrissat B."/>
            <person name="Duncan S.H."/>
            <person name="Flint H.J."/>
        </authorList>
    </citation>
    <scope>NUCLEOTIDE SEQUENCE</scope>
    <source>
        <strain evidence="1">JCM 10664</strain>
    </source>
</reference>
<evidence type="ECO:0000313" key="3">
    <source>
        <dbReference type="Proteomes" id="UP000597989"/>
    </source>
</evidence>
<protein>
    <submittedName>
        <fullName evidence="2">Uncharacterized protein</fullName>
    </submittedName>
</protein>
<reference evidence="1" key="5">
    <citation type="submission" date="2023-12" db="EMBL/GenBank/DDBJ databases">
        <authorList>
            <person name="Sun Q."/>
            <person name="Inoue M."/>
        </authorList>
    </citation>
    <scope>NUCLEOTIDE SEQUENCE</scope>
    <source>
        <strain evidence="1">JCM 10664</strain>
    </source>
</reference>
<dbReference type="EMBL" id="BAAAHC010000005">
    <property type="protein sequence ID" value="GAA0510394.1"/>
    <property type="molecule type" value="Genomic_DNA"/>
</dbReference>
<evidence type="ECO:0000313" key="4">
    <source>
        <dbReference type="Proteomes" id="UP001500220"/>
    </source>
</evidence>
<reference evidence="2" key="4">
    <citation type="submission" date="2020-09" db="EMBL/GenBank/DDBJ databases">
        <authorList>
            <person name="Sun Q."/>
            <person name="Zhou Y."/>
        </authorList>
    </citation>
    <scope>NUCLEOTIDE SEQUENCE</scope>
    <source>
        <strain evidence="2">CGMCC 4.7206</strain>
    </source>
</reference>
<sequence length="129" mass="14807">MVDFTNPERDPEYPSPIWAPPHLCLHPYEHVRLQCGHFPPEDPEHLSVFRLDCSACGSHWDHTAREGWVYEYLGRMIAEGRFRVVSPGDVDISAAVEWRRQTRIGRIMEDLTGSDNPILASTVVLKRPD</sequence>
<proteinExistence type="predicted"/>
<evidence type="ECO:0000313" key="1">
    <source>
        <dbReference type="EMBL" id="GAA0510394.1"/>
    </source>
</evidence>
<gene>
    <name evidence="1" type="ORF">GCM10009545_10510</name>
    <name evidence="2" type="ORF">GCM10011581_00260</name>
</gene>
<evidence type="ECO:0000313" key="2">
    <source>
        <dbReference type="EMBL" id="GGI67396.1"/>
    </source>
</evidence>
<keyword evidence="4" id="KW-1185">Reference proteome</keyword>
<name>A0A917JIV4_9PSEU</name>
<reference evidence="4" key="3">
    <citation type="journal article" date="2019" name="Int. J. Syst. Evol. Microbiol.">
        <title>The Global Catalogue of Microorganisms (GCM) 10K type strain sequencing project: providing services to taxonomists for standard genome sequencing and annotation.</title>
        <authorList>
            <consortium name="The Broad Institute Genomics Platform"/>
            <consortium name="The Broad Institute Genome Sequencing Center for Infectious Disease"/>
            <person name="Wu L."/>
            <person name="Ma J."/>
        </authorList>
    </citation>
    <scope>NUCLEOTIDE SEQUENCE [LARGE SCALE GENOMIC DNA]</scope>
    <source>
        <strain evidence="4">JCM 10664</strain>
    </source>
</reference>
<dbReference type="EMBL" id="BMMT01000001">
    <property type="protein sequence ID" value="GGI67396.1"/>
    <property type="molecule type" value="Genomic_DNA"/>
</dbReference>
<organism evidence="2 3">
    <name type="scientific">Saccharopolyspora thermophila</name>
    <dbReference type="NCBI Taxonomy" id="89367"/>
    <lineage>
        <taxon>Bacteria</taxon>
        <taxon>Bacillati</taxon>
        <taxon>Actinomycetota</taxon>
        <taxon>Actinomycetes</taxon>
        <taxon>Pseudonocardiales</taxon>
        <taxon>Pseudonocardiaceae</taxon>
        <taxon>Saccharopolyspora</taxon>
    </lineage>
</organism>
<reference evidence="2 3" key="2">
    <citation type="journal article" date="2014" name="Int. J. Syst. Evol. Microbiol.">
        <title>Complete genome sequence of Corynebacterium casei LMG S-19264T (=DSM 44701T), isolated from a smear-ripened cheese.</title>
        <authorList>
            <consortium name="US DOE Joint Genome Institute (JGI-PGF)"/>
            <person name="Walter F."/>
            <person name="Albersmeier A."/>
            <person name="Kalinowski J."/>
            <person name="Ruckert C."/>
        </authorList>
    </citation>
    <scope>NUCLEOTIDE SEQUENCE [LARGE SCALE GENOMIC DNA]</scope>
    <source>
        <strain evidence="2 3">CGMCC 4.7206</strain>
    </source>
</reference>
<dbReference type="AlphaFoldDB" id="A0A917JIV4"/>
<dbReference type="Proteomes" id="UP001500220">
    <property type="component" value="Unassembled WGS sequence"/>
</dbReference>
<accession>A0A917JIV4</accession>
<dbReference type="Proteomes" id="UP000597989">
    <property type="component" value="Unassembled WGS sequence"/>
</dbReference>
<comment type="caution">
    <text evidence="2">The sequence shown here is derived from an EMBL/GenBank/DDBJ whole genome shotgun (WGS) entry which is preliminary data.</text>
</comment>